<dbReference type="PANTHER" id="PTHR43460">
    <property type="entry name" value="METHYLTRANSFERASE"/>
    <property type="match status" value="1"/>
</dbReference>
<keyword evidence="2" id="KW-0808">Transferase</keyword>
<dbReference type="Pfam" id="PF13649">
    <property type="entry name" value="Methyltransf_25"/>
    <property type="match status" value="1"/>
</dbReference>
<keyword evidence="2" id="KW-0489">Methyltransferase</keyword>
<accession>A0A229UIB5</accession>
<dbReference type="Gene3D" id="3.40.50.150">
    <property type="entry name" value="Vaccinia Virus protein VP39"/>
    <property type="match status" value="1"/>
</dbReference>
<organism evidence="2 3">
    <name type="scientific">Paenibacillus rigui</name>
    <dbReference type="NCBI Taxonomy" id="554312"/>
    <lineage>
        <taxon>Bacteria</taxon>
        <taxon>Bacillati</taxon>
        <taxon>Bacillota</taxon>
        <taxon>Bacilli</taxon>
        <taxon>Bacillales</taxon>
        <taxon>Paenibacillaceae</taxon>
        <taxon>Paenibacillus</taxon>
    </lineage>
</organism>
<gene>
    <name evidence="2" type="ORF">CF651_27015</name>
</gene>
<dbReference type="CDD" id="cd02440">
    <property type="entry name" value="AdoMet_MTases"/>
    <property type="match status" value="1"/>
</dbReference>
<proteinExistence type="predicted"/>
<keyword evidence="3" id="KW-1185">Reference proteome</keyword>
<feature type="domain" description="Methyltransferase" evidence="1">
    <location>
        <begin position="50"/>
        <end position="135"/>
    </location>
</feature>
<name>A0A229UIB5_9BACL</name>
<dbReference type="InterPro" id="IPR052939">
    <property type="entry name" value="23S_rRNA_MeTrnsfrase_RlmA"/>
</dbReference>
<dbReference type="SUPFAM" id="SSF53335">
    <property type="entry name" value="S-adenosyl-L-methionine-dependent methyltransferases"/>
    <property type="match status" value="1"/>
</dbReference>
<evidence type="ECO:0000259" key="1">
    <source>
        <dbReference type="Pfam" id="PF13649"/>
    </source>
</evidence>
<dbReference type="AlphaFoldDB" id="A0A229UIB5"/>
<dbReference type="InterPro" id="IPR029063">
    <property type="entry name" value="SAM-dependent_MTases_sf"/>
</dbReference>
<dbReference type="EMBL" id="NMQW01000050">
    <property type="protein sequence ID" value="OXM83187.1"/>
    <property type="molecule type" value="Genomic_DNA"/>
</dbReference>
<dbReference type="GO" id="GO:0032259">
    <property type="term" value="P:methylation"/>
    <property type="evidence" value="ECO:0007669"/>
    <property type="project" value="UniProtKB-KW"/>
</dbReference>
<dbReference type="OrthoDB" id="9795864at2"/>
<comment type="caution">
    <text evidence="2">The sequence shown here is derived from an EMBL/GenBank/DDBJ whole genome shotgun (WGS) entry which is preliminary data.</text>
</comment>
<sequence length="249" mass="28266">MAEEEEQLFYDRIGLANGWDFSSVRSRIEGEERDVYEESAKRCGRSALWLDIGTGGGERILPHAEEALLLVGIDRSESMVRTAVDNGRKLAKPNVRFLRMDARRLDFPDGFFDLVTCRHSAFDANEAARVLRPGGYFLTQQVGERDKWLLKQAFGRGQHLDTQAGALLQKYKEELSAAAFRELEILEWDTVEYYESVDDLSFLLAHTPIIPDYGQMEGDAACLARFVAEHSTPQGIRTNAQRFMLIARK</sequence>
<reference evidence="2 3" key="1">
    <citation type="submission" date="2017-07" db="EMBL/GenBank/DDBJ databases">
        <title>Genome sequencing and assembly of Paenibacillus rigui.</title>
        <authorList>
            <person name="Mayilraj S."/>
        </authorList>
    </citation>
    <scope>NUCLEOTIDE SEQUENCE [LARGE SCALE GENOMIC DNA]</scope>
    <source>
        <strain evidence="2 3">JCM 16352</strain>
    </source>
</reference>
<dbReference type="Proteomes" id="UP000215509">
    <property type="component" value="Unassembled WGS sequence"/>
</dbReference>
<evidence type="ECO:0000313" key="3">
    <source>
        <dbReference type="Proteomes" id="UP000215509"/>
    </source>
</evidence>
<dbReference type="GO" id="GO:0008168">
    <property type="term" value="F:methyltransferase activity"/>
    <property type="evidence" value="ECO:0007669"/>
    <property type="project" value="UniProtKB-KW"/>
</dbReference>
<dbReference type="PANTHER" id="PTHR43460:SF1">
    <property type="entry name" value="METHYLTRANSFERASE TYPE 11 DOMAIN-CONTAINING PROTEIN"/>
    <property type="match status" value="1"/>
</dbReference>
<evidence type="ECO:0000313" key="2">
    <source>
        <dbReference type="EMBL" id="OXM83187.1"/>
    </source>
</evidence>
<protein>
    <submittedName>
        <fullName evidence="2">SAM-dependent methyltransferase</fullName>
    </submittedName>
</protein>
<dbReference type="InterPro" id="IPR041698">
    <property type="entry name" value="Methyltransf_25"/>
</dbReference>
<dbReference type="RefSeq" id="WP_094017972.1">
    <property type="nucleotide sequence ID" value="NZ_NMQW01000050.1"/>
</dbReference>